<keyword evidence="5 8" id="KW-0862">Zinc</keyword>
<evidence type="ECO:0000313" key="10">
    <source>
        <dbReference type="EMBL" id="QDS87957.1"/>
    </source>
</evidence>
<dbReference type="KEGG" id="ruv:EC9_21410"/>
<dbReference type="EC" id="3.1.3.1" evidence="10"/>
<proteinExistence type="inferred from homology"/>
<comment type="similarity">
    <text evidence="1">Belongs to the alkaline phosphatase family.</text>
</comment>
<feature type="binding site" evidence="8">
    <location>
        <position position="292"/>
    </location>
    <ligand>
        <name>Mg(2+)</name>
        <dbReference type="ChEBI" id="CHEBI:18420"/>
    </ligand>
</feature>
<evidence type="ECO:0000256" key="7">
    <source>
        <dbReference type="PIRSR" id="PIRSR601952-1"/>
    </source>
</evidence>
<keyword evidence="2" id="KW-0597">Phosphoprotein</keyword>
<dbReference type="InterPro" id="IPR001952">
    <property type="entry name" value="Alkaline_phosphatase"/>
</dbReference>
<dbReference type="SUPFAM" id="SSF53649">
    <property type="entry name" value="Alkaline phosphatase-like"/>
    <property type="match status" value="1"/>
</dbReference>
<feature type="binding site" evidence="8">
    <location>
        <position position="518"/>
    </location>
    <ligand>
        <name>Zn(2+)</name>
        <dbReference type="ChEBI" id="CHEBI:29105"/>
        <label>2</label>
    </ligand>
</feature>
<evidence type="ECO:0000256" key="1">
    <source>
        <dbReference type="ARBA" id="ARBA00005984"/>
    </source>
</evidence>
<comment type="cofactor">
    <cofactor evidence="8">
        <name>Zn(2+)</name>
        <dbReference type="ChEBI" id="CHEBI:29105"/>
    </cofactor>
    <text evidence="8">Binds 2 Zn(2+) ions.</text>
</comment>
<dbReference type="InterPro" id="IPR018299">
    <property type="entry name" value="Alkaline_phosphatase_AS"/>
</dbReference>
<dbReference type="GO" id="GO:0004035">
    <property type="term" value="F:alkaline phosphatase activity"/>
    <property type="evidence" value="ECO:0007669"/>
    <property type="project" value="UniProtKB-EC"/>
</dbReference>
<dbReference type="GO" id="GO:0046872">
    <property type="term" value="F:metal ion binding"/>
    <property type="evidence" value="ECO:0007669"/>
    <property type="project" value="UniProtKB-KW"/>
</dbReference>
<evidence type="ECO:0000256" key="2">
    <source>
        <dbReference type="ARBA" id="ARBA00022553"/>
    </source>
</evidence>
<keyword evidence="6 8" id="KW-0460">Magnesium</keyword>
<feature type="binding site" evidence="8">
    <location>
        <position position="468"/>
    </location>
    <ligand>
        <name>Mg(2+)</name>
        <dbReference type="ChEBI" id="CHEBI:18420"/>
    </ligand>
</feature>
<evidence type="ECO:0000256" key="9">
    <source>
        <dbReference type="SAM" id="SignalP"/>
    </source>
</evidence>
<sequence length="536" mass="59008" precursor="true">MKRCIAFLTLVLGSLLSLTSVLADDPIRQMQADAMRSKAASWGYWGTDPSRYSTWTNHSNRLIPIYTFGLDMEVLRNEGSQYRRSDALQQLYGRVPTGSLNPKAEYFDQTDIYRLQKLAFAAGKKNIILMVFDGMDWNTTQAAAIYKQQNVAFTEGRGTGLAFLDYRSIPSDYGYCVTSAHHSDAKTDVSAQLVIDGQLGDAGGYDPLRGGWAPWEHAKSRDYLIGKDRQQPDCVTDSASSATSMTCGIKTYNAAINVTVDGKQVEPVARWLQREHGFRVGMVTSVPISHATPAAAYANNVSRNDYQDITRDLLGLPSSSHRMPLEGADVVIGAGWGVYQDQAPGQGDNFAAGNIYADLEDLRRSEIDNGGRYVVAQRTAGKNGSRLLDDAARRAIAENGRLLGFFGTDQAHLPFRTADGRYNPAEDVKGTEVYEPADINENPTLAEMTEAALQVLQSSEKGFWLMIEAGDIDWANHANNIDSSIGAVFSGEDAFQATVNWIDDRDAWDDTALIVTSDHGHHFVLREPEALIHKKQ</sequence>
<keyword evidence="4 10" id="KW-0378">Hydrolase</keyword>
<accession>A0A517LZA6</accession>
<dbReference type="CDD" id="cd16012">
    <property type="entry name" value="ALP"/>
    <property type="match status" value="1"/>
</dbReference>
<reference evidence="10 11" key="1">
    <citation type="submission" date="2019-02" db="EMBL/GenBank/DDBJ databases">
        <title>Deep-cultivation of Planctomycetes and their phenomic and genomic characterization uncovers novel biology.</title>
        <authorList>
            <person name="Wiegand S."/>
            <person name="Jogler M."/>
            <person name="Boedeker C."/>
            <person name="Pinto D."/>
            <person name="Vollmers J."/>
            <person name="Rivas-Marin E."/>
            <person name="Kohn T."/>
            <person name="Peeters S.H."/>
            <person name="Heuer A."/>
            <person name="Rast P."/>
            <person name="Oberbeckmann S."/>
            <person name="Bunk B."/>
            <person name="Jeske O."/>
            <person name="Meyerdierks A."/>
            <person name="Storesund J.E."/>
            <person name="Kallscheuer N."/>
            <person name="Luecker S."/>
            <person name="Lage O.M."/>
            <person name="Pohl T."/>
            <person name="Merkel B.J."/>
            <person name="Hornburger P."/>
            <person name="Mueller R.-W."/>
            <person name="Bruemmer F."/>
            <person name="Labrenz M."/>
            <person name="Spormann A.M."/>
            <person name="Op den Camp H."/>
            <person name="Overmann J."/>
            <person name="Amann R."/>
            <person name="Jetten M.S.M."/>
            <person name="Mascher T."/>
            <person name="Medema M.H."/>
            <person name="Devos D.P."/>
            <person name="Kaster A.-K."/>
            <person name="Ovreas L."/>
            <person name="Rohde M."/>
            <person name="Galperin M.Y."/>
            <person name="Jogler C."/>
        </authorList>
    </citation>
    <scope>NUCLEOTIDE SEQUENCE [LARGE SCALE GENOMIC DNA]</scope>
    <source>
        <strain evidence="10 11">EC9</strain>
    </source>
</reference>
<feature type="signal peptide" evidence="9">
    <location>
        <begin position="1"/>
        <end position="23"/>
    </location>
</feature>
<evidence type="ECO:0000256" key="4">
    <source>
        <dbReference type="ARBA" id="ARBA00022801"/>
    </source>
</evidence>
<dbReference type="Pfam" id="PF00245">
    <property type="entry name" value="Alk_phosphatase"/>
    <property type="match status" value="1"/>
</dbReference>
<dbReference type="Gene3D" id="3.40.720.10">
    <property type="entry name" value="Alkaline Phosphatase, subunit A"/>
    <property type="match status" value="1"/>
</dbReference>
<keyword evidence="11" id="KW-1185">Reference proteome</keyword>
<dbReference type="OrthoDB" id="9794455at2"/>
<evidence type="ECO:0000256" key="8">
    <source>
        <dbReference type="PIRSR" id="PIRSR601952-2"/>
    </source>
</evidence>
<dbReference type="EMBL" id="CP036261">
    <property type="protein sequence ID" value="QDS87957.1"/>
    <property type="molecule type" value="Genomic_DNA"/>
</dbReference>
<dbReference type="AlphaFoldDB" id="A0A517LZA6"/>
<dbReference type="PROSITE" id="PS00123">
    <property type="entry name" value="ALKALINE_PHOSPHATASE"/>
    <property type="match status" value="1"/>
</dbReference>
<protein>
    <submittedName>
        <fullName evidence="10">Alkaline phosphatase</fullName>
        <ecNumber evidence="10">3.1.3.1</ecNumber>
    </submittedName>
</protein>
<name>A0A517LZA6_9BACT</name>
<evidence type="ECO:0000313" key="11">
    <source>
        <dbReference type="Proteomes" id="UP000319557"/>
    </source>
</evidence>
<comment type="cofactor">
    <cofactor evidence="8">
        <name>Mg(2+)</name>
        <dbReference type="ChEBI" id="CHEBI:18420"/>
    </cofactor>
    <text evidence="8">Binds 1 Mg(2+) ion.</text>
</comment>
<feature type="binding site" evidence="8">
    <location>
        <position position="519"/>
    </location>
    <ligand>
        <name>Zn(2+)</name>
        <dbReference type="ChEBI" id="CHEBI:29105"/>
        <label>2</label>
    </ligand>
</feature>
<evidence type="ECO:0000256" key="6">
    <source>
        <dbReference type="ARBA" id="ARBA00022842"/>
    </source>
</evidence>
<dbReference type="PANTHER" id="PTHR11596:SF5">
    <property type="entry name" value="ALKALINE PHOSPHATASE"/>
    <property type="match status" value="1"/>
</dbReference>
<feature type="active site" description="Phosphoserine intermediate" evidence="7">
    <location>
        <position position="238"/>
    </location>
</feature>
<dbReference type="Proteomes" id="UP000319557">
    <property type="component" value="Chromosome"/>
</dbReference>
<gene>
    <name evidence="10" type="primary">phoA_1</name>
    <name evidence="10" type="ORF">EC9_21410</name>
</gene>
<dbReference type="RefSeq" id="WP_145344730.1">
    <property type="nucleotide sequence ID" value="NZ_CP036261.1"/>
</dbReference>
<feature type="chain" id="PRO_5021875357" evidence="9">
    <location>
        <begin position="24"/>
        <end position="536"/>
    </location>
</feature>
<dbReference type="SMART" id="SM00098">
    <property type="entry name" value="alkPPc"/>
    <property type="match status" value="1"/>
</dbReference>
<evidence type="ECO:0000256" key="5">
    <source>
        <dbReference type="ARBA" id="ARBA00022833"/>
    </source>
</evidence>
<feature type="binding site" evidence="8">
    <location>
        <position position="290"/>
    </location>
    <ligand>
        <name>Mg(2+)</name>
        <dbReference type="ChEBI" id="CHEBI:18420"/>
    </ligand>
</feature>
<dbReference type="PANTHER" id="PTHR11596">
    <property type="entry name" value="ALKALINE PHOSPHATASE"/>
    <property type="match status" value="1"/>
</dbReference>
<feature type="binding site" evidence="8">
    <location>
        <position position="473"/>
    </location>
    <ligand>
        <name>Zn(2+)</name>
        <dbReference type="ChEBI" id="CHEBI:29105"/>
        <label>2</label>
    </ligand>
</feature>
<feature type="binding site" evidence="8">
    <location>
        <position position="477"/>
    </location>
    <ligand>
        <name>Zn(2+)</name>
        <dbReference type="ChEBI" id="CHEBI:29105"/>
        <label>2</label>
    </ligand>
</feature>
<evidence type="ECO:0000256" key="3">
    <source>
        <dbReference type="ARBA" id="ARBA00022723"/>
    </source>
</evidence>
<dbReference type="InterPro" id="IPR017850">
    <property type="entry name" value="Alkaline_phosphatase_core_sf"/>
</dbReference>
<organism evidence="10 11">
    <name type="scientific">Rosistilla ulvae</name>
    <dbReference type="NCBI Taxonomy" id="1930277"/>
    <lineage>
        <taxon>Bacteria</taxon>
        <taxon>Pseudomonadati</taxon>
        <taxon>Planctomycetota</taxon>
        <taxon>Planctomycetia</taxon>
        <taxon>Pirellulales</taxon>
        <taxon>Pirellulaceae</taxon>
        <taxon>Rosistilla</taxon>
    </lineage>
</organism>
<keyword evidence="3 8" id="KW-0479">Metal-binding</keyword>
<keyword evidence="9" id="KW-0732">Signal</keyword>